<gene>
    <name evidence="9" type="ORF">ACPOL_6712</name>
</gene>
<keyword evidence="2" id="KW-0813">Transport</keyword>
<feature type="transmembrane region" description="Helical" evidence="8">
    <location>
        <begin position="432"/>
        <end position="458"/>
    </location>
</feature>
<dbReference type="PANTHER" id="PTHR32063:SF21">
    <property type="entry name" value="MULTIDRUG RESISTANCE PROTEIN MDTB"/>
    <property type="match status" value="1"/>
</dbReference>
<evidence type="ECO:0000256" key="1">
    <source>
        <dbReference type="ARBA" id="ARBA00004429"/>
    </source>
</evidence>
<dbReference type="SUPFAM" id="SSF82866">
    <property type="entry name" value="Multidrug efflux transporter AcrB transmembrane domain"/>
    <property type="match status" value="2"/>
</dbReference>
<dbReference type="SUPFAM" id="SSF82714">
    <property type="entry name" value="Multidrug efflux transporter AcrB TolC docking domain, DN and DC subdomains"/>
    <property type="match status" value="2"/>
</dbReference>
<evidence type="ECO:0000256" key="8">
    <source>
        <dbReference type="SAM" id="Phobius"/>
    </source>
</evidence>
<feature type="transmembrane region" description="Helical" evidence="8">
    <location>
        <begin position="980"/>
        <end position="1006"/>
    </location>
</feature>
<feature type="transmembrane region" description="Helical" evidence="8">
    <location>
        <begin position="948"/>
        <end position="968"/>
    </location>
</feature>
<keyword evidence="4" id="KW-0997">Cell inner membrane</keyword>
<dbReference type="Pfam" id="PF00873">
    <property type="entry name" value="ACR_tran"/>
    <property type="match status" value="1"/>
</dbReference>
<dbReference type="Gene3D" id="3.30.70.1430">
    <property type="entry name" value="Multidrug efflux transporter AcrB pore domain"/>
    <property type="match status" value="2"/>
</dbReference>
<evidence type="ECO:0000256" key="4">
    <source>
        <dbReference type="ARBA" id="ARBA00022519"/>
    </source>
</evidence>
<dbReference type="KEGG" id="abas:ACPOL_6712"/>
<comment type="subcellular location">
    <subcellularLocation>
        <location evidence="1">Cell inner membrane</location>
        <topology evidence="1">Multi-pass membrane protein</topology>
    </subcellularLocation>
</comment>
<dbReference type="Gene3D" id="3.30.70.1440">
    <property type="entry name" value="Multidrug efflux transporter AcrB pore domain"/>
    <property type="match status" value="1"/>
</dbReference>
<organism evidence="9 10">
    <name type="scientific">Acidisarcina polymorpha</name>
    <dbReference type="NCBI Taxonomy" id="2211140"/>
    <lineage>
        <taxon>Bacteria</taxon>
        <taxon>Pseudomonadati</taxon>
        <taxon>Acidobacteriota</taxon>
        <taxon>Terriglobia</taxon>
        <taxon>Terriglobales</taxon>
        <taxon>Acidobacteriaceae</taxon>
        <taxon>Acidisarcina</taxon>
    </lineage>
</organism>
<dbReference type="Proteomes" id="UP000253606">
    <property type="component" value="Chromosome"/>
</dbReference>
<dbReference type="PANTHER" id="PTHR32063">
    <property type="match status" value="1"/>
</dbReference>
<feature type="transmembrane region" description="Helical" evidence="8">
    <location>
        <begin position="335"/>
        <end position="354"/>
    </location>
</feature>
<feature type="transmembrane region" description="Helical" evidence="8">
    <location>
        <begin position="361"/>
        <end position="381"/>
    </location>
</feature>
<feature type="transmembrane region" description="Helical" evidence="8">
    <location>
        <begin position="902"/>
        <end position="927"/>
    </location>
</feature>
<keyword evidence="3" id="KW-1003">Cell membrane</keyword>
<dbReference type="SUPFAM" id="SSF82693">
    <property type="entry name" value="Multidrug efflux transporter AcrB pore domain, PN1, PN2, PC1 and PC2 subdomains"/>
    <property type="match status" value="4"/>
</dbReference>
<keyword evidence="7 8" id="KW-0472">Membrane</keyword>
<dbReference type="RefSeq" id="WP_201759044.1">
    <property type="nucleotide sequence ID" value="NZ_CP030840.1"/>
</dbReference>
<dbReference type="AlphaFoldDB" id="A0A2Z5GB26"/>
<feature type="transmembrane region" description="Helical" evidence="8">
    <location>
        <begin position="464"/>
        <end position="487"/>
    </location>
</feature>
<sequence length="1033" mass="111916">MMRFTDFFIRRATTTTLLSAAIAGFGLLSYNSLAVSNLPEVQYPTIHVQAGLPGANPDAMASTVATPLESEFSTIPGIEHMASTSAVGETNITLEFDLNRSVDAAAQDVQAAISRAAGALPASMPSPPSYSKVNPAQRAILWLEMSSTTIALDDFAKYANQIFAKRVSMVSGVSQVEVYGPEAPAIRVQADPARLAAYGLDLEQLRTALTSNSTNLPSGTLYGDNKDFSLQANSQLSSAGEFSQMVVAYRDGSPIRLSQVANVFNSSRSDRSRFWINGRRSVILAVRKQPGANTVEVADKVKAVISSLRDSMPPGVSFGKVADDADLVRESIAEVNRTLIITIVLVVLVIFLFLGTASSTIVASATIPLSILGSFIVMRLLGYSVDMFSMMAITLSVGFIVDDAIVMIENIVRHREMGKSRMQAALDGANEVGFTIISMTISLVAVFLPIVFLSGILGRLLREFAVTISVSILLSALTALTLTPMLCSRFLGSRETAGHWFQERSESFYAAMQEAYRRSLDVVLRHRRATILVSVAMTVLTACLFVVVPKSFIPAVDVPNFGGTLEASQDNSFDRMIAYGEEVNKILATIPWMQSNLAGVDSQNNGWFWVNLVPDKHRPNVKVIMAGLQKRLNKIPGLNVYLRQGNWVDLGQSEGRSQYSAALQSPDAEELYRWAPRLKTKLQSLPELANVSSDLQMSAPRVNVDIRRDLAMSLDVDPEKIANTLYDAYGNRRANTIMVASERYDVILEVARQYQRDPAALADLYIRSNAGRLVPLSAITTLTQTVAPLTANHIGQFPAVTFQFDLKPGVSLSAATEIVRRAAEEIGIPTTISFAFQGTAAQFQSSLKGLGLLLVIAVMVIYLVLGVLYESFIHPITILSGLPSAAIGALLTLLACGEDLNLYSFLGIIMLIGIVKKNAIMIVDFALDAERGSGMSPEAAVYQGCVQRFRPIMMTTMAALFGAIPVAFGSGIGGEARRPLGIAVVGGLLLSQSLTLYITPVIYLYLHRFQPGHSRKVMDEISLLRPTTVHHSN</sequence>
<reference evidence="9 10" key="1">
    <citation type="journal article" date="2018" name="Front. Microbiol.">
        <title>Hydrolytic Capabilities as a Key to Environmental Success: Chitinolytic and Cellulolytic Acidobacteria From Acidic Sub-arctic Soils and Boreal Peatlands.</title>
        <authorList>
            <person name="Belova S.E."/>
            <person name="Ravin N.V."/>
            <person name="Pankratov T.A."/>
            <person name="Rakitin A.L."/>
            <person name="Ivanova A.A."/>
            <person name="Beletsky A.V."/>
            <person name="Mardanov A.V."/>
            <person name="Sinninghe Damste J.S."/>
            <person name="Dedysh S.N."/>
        </authorList>
    </citation>
    <scope>NUCLEOTIDE SEQUENCE [LARGE SCALE GENOMIC DNA]</scope>
    <source>
        <strain evidence="9 10">SBC82</strain>
    </source>
</reference>
<dbReference type="Gene3D" id="3.30.70.1320">
    <property type="entry name" value="Multidrug efflux transporter AcrB pore domain like"/>
    <property type="match status" value="1"/>
</dbReference>
<evidence type="ECO:0000256" key="6">
    <source>
        <dbReference type="ARBA" id="ARBA00022989"/>
    </source>
</evidence>
<evidence type="ECO:0000256" key="2">
    <source>
        <dbReference type="ARBA" id="ARBA00022448"/>
    </source>
</evidence>
<dbReference type="FunFam" id="1.20.1640.10:FF:000001">
    <property type="entry name" value="Efflux pump membrane transporter"/>
    <property type="match status" value="1"/>
</dbReference>
<dbReference type="GO" id="GO:0005886">
    <property type="term" value="C:plasma membrane"/>
    <property type="evidence" value="ECO:0007669"/>
    <property type="project" value="UniProtKB-SubCell"/>
</dbReference>
<keyword evidence="6 8" id="KW-1133">Transmembrane helix</keyword>
<dbReference type="Gene3D" id="1.20.1640.10">
    <property type="entry name" value="Multidrug efflux transporter AcrB transmembrane domain"/>
    <property type="match status" value="2"/>
</dbReference>
<proteinExistence type="predicted"/>
<dbReference type="EMBL" id="CP030840">
    <property type="protein sequence ID" value="AXC15924.1"/>
    <property type="molecule type" value="Genomic_DNA"/>
</dbReference>
<dbReference type="Gene3D" id="3.30.2090.10">
    <property type="entry name" value="Multidrug efflux transporter AcrB TolC docking domain, DN and DC subdomains"/>
    <property type="match status" value="2"/>
</dbReference>
<feature type="transmembrane region" description="Helical" evidence="8">
    <location>
        <begin position="529"/>
        <end position="548"/>
    </location>
</feature>
<evidence type="ECO:0000256" key="7">
    <source>
        <dbReference type="ARBA" id="ARBA00023136"/>
    </source>
</evidence>
<protein>
    <submittedName>
        <fullName evidence="9">Cation efflux system protein CusA</fullName>
    </submittedName>
</protein>
<accession>A0A2Z5GB26</accession>
<dbReference type="PRINTS" id="PR00702">
    <property type="entry name" value="ACRIFLAVINRP"/>
</dbReference>
<dbReference type="InterPro" id="IPR001036">
    <property type="entry name" value="Acrflvin-R"/>
</dbReference>
<keyword evidence="5 8" id="KW-0812">Transmembrane</keyword>
<evidence type="ECO:0000313" key="10">
    <source>
        <dbReference type="Proteomes" id="UP000253606"/>
    </source>
</evidence>
<name>A0A2Z5GB26_9BACT</name>
<evidence type="ECO:0000256" key="5">
    <source>
        <dbReference type="ARBA" id="ARBA00022692"/>
    </source>
</evidence>
<dbReference type="GO" id="GO:0042910">
    <property type="term" value="F:xenobiotic transmembrane transporter activity"/>
    <property type="evidence" value="ECO:0007669"/>
    <property type="project" value="TreeGrafter"/>
</dbReference>
<feature type="transmembrane region" description="Helical" evidence="8">
    <location>
        <begin position="876"/>
        <end position="896"/>
    </location>
</feature>
<evidence type="ECO:0000313" key="9">
    <source>
        <dbReference type="EMBL" id="AXC15924.1"/>
    </source>
</evidence>
<dbReference type="InterPro" id="IPR027463">
    <property type="entry name" value="AcrB_DN_DC_subdom"/>
</dbReference>
<keyword evidence="10" id="KW-1185">Reference proteome</keyword>
<feature type="transmembrane region" description="Helical" evidence="8">
    <location>
        <begin position="849"/>
        <end position="869"/>
    </location>
</feature>
<evidence type="ECO:0000256" key="3">
    <source>
        <dbReference type="ARBA" id="ARBA00022475"/>
    </source>
</evidence>